<reference evidence="4 5" key="1">
    <citation type="journal article" date="2018" name="IMA Fungus">
        <title>IMA Genome-F 9: Draft genome sequence of Annulohypoxylon stygium, Aspergillus mulundensis, Berkeleyomyces basicola (syn. Thielaviopsis basicola), Ceratocystis smalleyi, two Cercospora beticola strains, Coleophoma cylindrospora, Fusarium fracticaudum, Phialophora cf. hyalina, and Morchella septimelata.</title>
        <authorList>
            <person name="Wingfield B.D."/>
            <person name="Bills G.F."/>
            <person name="Dong Y."/>
            <person name="Huang W."/>
            <person name="Nel W.J."/>
            <person name="Swalarsk-Parry B.S."/>
            <person name="Vaghefi N."/>
            <person name="Wilken P.M."/>
            <person name="An Z."/>
            <person name="de Beer Z.W."/>
            <person name="De Vos L."/>
            <person name="Chen L."/>
            <person name="Duong T.A."/>
            <person name="Gao Y."/>
            <person name="Hammerbacher A."/>
            <person name="Kikkert J.R."/>
            <person name="Li Y."/>
            <person name="Li H."/>
            <person name="Li K."/>
            <person name="Li Q."/>
            <person name="Liu X."/>
            <person name="Ma X."/>
            <person name="Naidoo K."/>
            <person name="Pethybridge S.J."/>
            <person name="Sun J."/>
            <person name="Steenkamp E.T."/>
            <person name="van der Nest M.A."/>
            <person name="van Wyk S."/>
            <person name="Wingfield M.J."/>
            <person name="Xiong C."/>
            <person name="Yue Q."/>
            <person name="Zhang X."/>
        </authorList>
    </citation>
    <scope>NUCLEOTIDE SEQUENCE [LARGE SCALE GENOMIC DNA]</scope>
    <source>
        <strain evidence="4 5">BP 5553</strain>
    </source>
</reference>
<feature type="zinc finger region" description="C3H1-type" evidence="1">
    <location>
        <begin position="262"/>
        <end position="291"/>
    </location>
</feature>
<dbReference type="Proteomes" id="UP000254866">
    <property type="component" value="Unassembled WGS sequence"/>
</dbReference>
<evidence type="ECO:0000259" key="3">
    <source>
        <dbReference type="PROSITE" id="PS50103"/>
    </source>
</evidence>
<gene>
    <name evidence="4" type="ORF">BP5553_05286</name>
</gene>
<keyword evidence="1" id="KW-0862">Zinc</keyword>
<dbReference type="InterPro" id="IPR000571">
    <property type="entry name" value="Znf_CCCH"/>
</dbReference>
<evidence type="ECO:0000313" key="4">
    <source>
        <dbReference type="EMBL" id="RDL37853.1"/>
    </source>
</evidence>
<feature type="compositionally biased region" description="Polar residues" evidence="2">
    <location>
        <begin position="416"/>
        <end position="437"/>
    </location>
</feature>
<dbReference type="GO" id="GO:0008270">
    <property type="term" value="F:zinc ion binding"/>
    <property type="evidence" value="ECO:0007669"/>
    <property type="project" value="UniProtKB-KW"/>
</dbReference>
<feature type="region of interest" description="Disordered" evidence="2">
    <location>
        <begin position="402"/>
        <end position="437"/>
    </location>
</feature>
<evidence type="ECO:0000313" key="5">
    <source>
        <dbReference type="Proteomes" id="UP000254866"/>
    </source>
</evidence>
<sequence length="437" mass="47043">MSADLAGLALLQPSNGCSNSTQAPQPTTPAMQDSEMTSILTTNEGHSAKSPSLSPFSPGKMSAFPTGRECSERMDELSTDNSDGQAQQTPNYNNPPGTPMYSSSYSGQQFTPMNPATGAFTPNQPDTWTRADPYIPGGNSVRLSTVVPGPVFPSEAQLNVAYAYAIQRADGQYTRLMAADEIEAIDGVPPTQGLEGLIVLPAPRAPSPRRRQGNDPIVPAEIVNQLTTEQACRVINSPVSTQMQIDSIIAQSAYTAQHNMSRRQKIYCDKWIHEGVCAFTQLGCKYKHEMPHDKATQLSLGLNHGLPNWYRRAYGPPALQLTPQVPGAVVSNPSSILEPQPAHVRRLEGPSGISGPSRISGFQANLDGAVLSAYGPISPPLSHHAHPAHSAHPSHAVYVDRSRYSGRSSHSSRSSNLTSNPYSVYKQGNNSNMKGWF</sequence>
<feature type="domain" description="C3H1-type" evidence="3">
    <location>
        <begin position="262"/>
        <end position="291"/>
    </location>
</feature>
<keyword evidence="5" id="KW-1185">Reference proteome</keyword>
<dbReference type="OrthoDB" id="5355510at2759"/>
<dbReference type="AlphaFoldDB" id="A0A370TQQ4"/>
<feature type="compositionally biased region" description="Low complexity" evidence="2">
    <location>
        <begin position="405"/>
        <end position="415"/>
    </location>
</feature>
<accession>A0A370TQQ4</accession>
<feature type="compositionally biased region" description="Polar residues" evidence="2">
    <location>
        <begin position="79"/>
        <end position="127"/>
    </location>
</feature>
<organism evidence="4 5">
    <name type="scientific">Venustampulla echinocandica</name>
    <dbReference type="NCBI Taxonomy" id="2656787"/>
    <lineage>
        <taxon>Eukaryota</taxon>
        <taxon>Fungi</taxon>
        <taxon>Dikarya</taxon>
        <taxon>Ascomycota</taxon>
        <taxon>Pezizomycotina</taxon>
        <taxon>Leotiomycetes</taxon>
        <taxon>Helotiales</taxon>
        <taxon>Pleuroascaceae</taxon>
        <taxon>Venustampulla</taxon>
    </lineage>
</organism>
<dbReference type="EMBL" id="NPIC01000003">
    <property type="protein sequence ID" value="RDL37853.1"/>
    <property type="molecule type" value="Genomic_DNA"/>
</dbReference>
<feature type="compositionally biased region" description="Polar residues" evidence="2">
    <location>
        <begin position="12"/>
        <end position="55"/>
    </location>
</feature>
<proteinExistence type="predicted"/>
<dbReference type="PROSITE" id="PS50103">
    <property type="entry name" value="ZF_C3H1"/>
    <property type="match status" value="1"/>
</dbReference>
<evidence type="ECO:0000256" key="1">
    <source>
        <dbReference type="PROSITE-ProRule" id="PRU00723"/>
    </source>
</evidence>
<protein>
    <recommendedName>
        <fullName evidence="3">C3H1-type domain-containing protein</fullName>
    </recommendedName>
</protein>
<comment type="caution">
    <text evidence="4">The sequence shown here is derived from an EMBL/GenBank/DDBJ whole genome shotgun (WGS) entry which is preliminary data.</text>
</comment>
<dbReference type="GeneID" id="43598135"/>
<dbReference type="RefSeq" id="XP_031870509.1">
    <property type="nucleotide sequence ID" value="XM_032013909.1"/>
</dbReference>
<feature type="region of interest" description="Disordered" evidence="2">
    <location>
        <begin position="1"/>
        <end position="131"/>
    </location>
</feature>
<evidence type="ECO:0000256" key="2">
    <source>
        <dbReference type="SAM" id="MobiDB-lite"/>
    </source>
</evidence>
<name>A0A370TQQ4_9HELO</name>
<dbReference type="STRING" id="2656787.A0A370TQQ4"/>
<keyword evidence="1" id="KW-0479">Metal-binding</keyword>
<keyword evidence="1" id="KW-0863">Zinc-finger</keyword>